<evidence type="ECO:0000313" key="2">
    <source>
        <dbReference type="Proteomes" id="UP000410984"/>
    </source>
</evidence>
<sequence>MQGRARYGAETPSNSLGVIAARARSGAGITTPARRMVCAAARQAERSLAGAAASICVTFPADGFDVSGCVDEPLRSNPAAVAVDPAGAAASCDCPCGPAAPGPDAVIWPLCPELFCGVLSAAGFADVSPLFFADTAVARRAGVSLACVPAVD</sequence>
<dbReference type="AlphaFoldDB" id="A0A509EBJ2"/>
<dbReference type="EMBL" id="CABFPH010000024">
    <property type="protein sequence ID" value="VUD71571.1"/>
    <property type="molecule type" value="Genomic_DNA"/>
</dbReference>
<keyword evidence="2" id="KW-1185">Reference proteome</keyword>
<accession>A0A509EBJ2</accession>
<reference evidence="1 2" key="1">
    <citation type="submission" date="2019-06" db="EMBL/GenBank/DDBJ databases">
        <authorList>
            <person name="Rodrigo-Torres L."/>
            <person name="Arahal R. D."/>
            <person name="Lucena T."/>
        </authorList>
    </citation>
    <scope>NUCLEOTIDE SEQUENCE [LARGE SCALE GENOMIC DNA]</scope>
    <source>
        <strain evidence="1 2">SB0023/3</strain>
    </source>
</reference>
<protein>
    <submittedName>
        <fullName evidence="1">Uncharacterized protein</fullName>
    </submittedName>
</protein>
<proteinExistence type="predicted"/>
<dbReference type="Proteomes" id="UP000410984">
    <property type="component" value="Unassembled WGS sequence"/>
</dbReference>
<evidence type="ECO:0000313" key="1">
    <source>
        <dbReference type="EMBL" id="VUD71571.1"/>
    </source>
</evidence>
<name>A0A509EBJ2_9HYPH</name>
<dbReference type="RefSeq" id="WP_185156825.1">
    <property type="nucleotide sequence ID" value="NZ_CABFPH010000024.1"/>
</dbReference>
<organism evidence="1 2">
    <name type="scientific">Methylobacterium symbioticum</name>
    <dbReference type="NCBI Taxonomy" id="2584084"/>
    <lineage>
        <taxon>Bacteria</taxon>
        <taxon>Pseudomonadati</taxon>
        <taxon>Pseudomonadota</taxon>
        <taxon>Alphaproteobacteria</taxon>
        <taxon>Hyphomicrobiales</taxon>
        <taxon>Methylobacteriaceae</taxon>
        <taxon>Methylobacterium</taxon>
    </lineage>
</organism>
<gene>
    <name evidence="1" type="ORF">MET9862_02154</name>
</gene>